<evidence type="ECO:0000256" key="4">
    <source>
        <dbReference type="ARBA" id="ARBA00023163"/>
    </source>
</evidence>
<proteinExistence type="predicted"/>
<dbReference type="SMART" id="SM00422">
    <property type="entry name" value="HTH_MERR"/>
    <property type="match status" value="1"/>
</dbReference>
<dbReference type="Gene3D" id="1.10.1660.10">
    <property type="match status" value="1"/>
</dbReference>
<feature type="domain" description="HTH merR-type" evidence="5">
    <location>
        <begin position="5"/>
        <end position="73"/>
    </location>
</feature>
<dbReference type="InterPro" id="IPR047057">
    <property type="entry name" value="MerR_fam"/>
</dbReference>
<name>A0A9D2SG32_9FIRM</name>
<evidence type="ECO:0000256" key="1">
    <source>
        <dbReference type="ARBA" id="ARBA00022491"/>
    </source>
</evidence>
<dbReference type="Pfam" id="PF13411">
    <property type="entry name" value="MerR_1"/>
    <property type="match status" value="1"/>
</dbReference>
<reference evidence="6" key="2">
    <citation type="submission" date="2021-04" db="EMBL/GenBank/DDBJ databases">
        <authorList>
            <person name="Gilroy R."/>
        </authorList>
    </citation>
    <scope>NUCLEOTIDE SEQUENCE</scope>
    <source>
        <strain evidence="6">CHK180-15479</strain>
    </source>
</reference>
<reference evidence="6" key="1">
    <citation type="journal article" date="2021" name="PeerJ">
        <title>Extensive microbial diversity within the chicken gut microbiome revealed by metagenomics and culture.</title>
        <authorList>
            <person name="Gilroy R."/>
            <person name="Ravi A."/>
            <person name="Getino M."/>
            <person name="Pursley I."/>
            <person name="Horton D.L."/>
            <person name="Alikhan N.F."/>
            <person name="Baker D."/>
            <person name="Gharbi K."/>
            <person name="Hall N."/>
            <person name="Watson M."/>
            <person name="Adriaenssens E.M."/>
            <person name="Foster-Nyarko E."/>
            <person name="Jarju S."/>
            <person name="Secka A."/>
            <person name="Antonio M."/>
            <person name="Oren A."/>
            <person name="Chaudhuri R.R."/>
            <person name="La Ragione R."/>
            <person name="Hildebrand F."/>
            <person name="Pallen M.J."/>
        </authorList>
    </citation>
    <scope>NUCLEOTIDE SEQUENCE</scope>
    <source>
        <strain evidence="6">CHK180-15479</strain>
    </source>
</reference>
<evidence type="ECO:0000256" key="2">
    <source>
        <dbReference type="ARBA" id="ARBA00023015"/>
    </source>
</evidence>
<dbReference type="GO" id="GO:0003700">
    <property type="term" value="F:DNA-binding transcription factor activity"/>
    <property type="evidence" value="ECO:0007669"/>
    <property type="project" value="InterPro"/>
</dbReference>
<evidence type="ECO:0000313" key="7">
    <source>
        <dbReference type="Proteomes" id="UP000823910"/>
    </source>
</evidence>
<dbReference type="InterPro" id="IPR000551">
    <property type="entry name" value="MerR-type_HTH_dom"/>
</dbReference>
<accession>A0A9D2SG32</accession>
<dbReference type="PROSITE" id="PS50937">
    <property type="entry name" value="HTH_MERR_2"/>
    <property type="match status" value="1"/>
</dbReference>
<evidence type="ECO:0000259" key="5">
    <source>
        <dbReference type="PROSITE" id="PS50937"/>
    </source>
</evidence>
<dbReference type="PROSITE" id="PS00552">
    <property type="entry name" value="HTH_MERR_1"/>
    <property type="match status" value="1"/>
</dbReference>
<evidence type="ECO:0000313" key="6">
    <source>
        <dbReference type="EMBL" id="HJC05196.1"/>
    </source>
</evidence>
<keyword evidence="2" id="KW-0805">Transcription regulation</keyword>
<dbReference type="EMBL" id="DWWT01000013">
    <property type="protein sequence ID" value="HJC05196.1"/>
    <property type="molecule type" value="Genomic_DNA"/>
</dbReference>
<dbReference type="PRINTS" id="PR00040">
    <property type="entry name" value="HTHMERR"/>
</dbReference>
<gene>
    <name evidence="6" type="ORF">H9704_03440</name>
</gene>
<keyword evidence="1" id="KW-0678">Repressor</keyword>
<keyword evidence="3" id="KW-0238">DNA-binding</keyword>
<organism evidence="6 7">
    <name type="scientific">Candidatus Enterocloster excrementipullorum</name>
    <dbReference type="NCBI Taxonomy" id="2838559"/>
    <lineage>
        <taxon>Bacteria</taxon>
        <taxon>Bacillati</taxon>
        <taxon>Bacillota</taxon>
        <taxon>Clostridia</taxon>
        <taxon>Lachnospirales</taxon>
        <taxon>Lachnospiraceae</taxon>
        <taxon>Enterocloster</taxon>
    </lineage>
</organism>
<dbReference type="SUPFAM" id="SSF46955">
    <property type="entry name" value="Putative DNA-binding domain"/>
    <property type="match status" value="1"/>
</dbReference>
<dbReference type="PANTHER" id="PTHR30204:SF69">
    <property type="entry name" value="MERR-FAMILY TRANSCRIPTIONAL REGULATOR"/>
    <property type="match status" value="1"/>
</dbReference>
<dbReference type="PANTHER" id="PTHR30204">
    <property type="entry name" value="REDOX-CYCLING DRUG-SENSING TRANSCRIPTIONAL ACTIVATOR SOXR"/>
    <property type="match status" value="1"/>
</dbReference>
<dbReference type="InterPro" id="IPR009061">
    <property type="entry name" value="DNA-bd_dom_put_sf"/>
</dbReference>
<dbReference type="Proteomes" id="UP000823910">
    <property type="component" value="Unassembled WGS sequence"/>
</dbReference>
<comment type="caution">
    <text evidence="6">The sequence shown here is derived from an EMBL/GenBank/DDBJ whole genome shotgun (WGS) entry which is preliminary data.</text>
</comment>
<keyword evidence="4" id="KW-0804">Transcription</keyword>
<dbReference type="GO" id="GO:0003677">
    <property type="term" value="F:DNA binding"/>
    <property type="evidence" value="ECO:0007669"/>
    <property type="project" value="UniProtKB-KW"/>
</dbReference>
<sequence length="122" mass="14335">MEEKQFRIGEMAQMTGLSRDTLRFYEKKGVICAKRRENGYRYYSEGDLYKLMTICFHRKMNDALASIEEILSHSSLEAQMEHIERREMERKTVSAWLRGAEVSQGLYSGKLYIYSGGPYRMV</sequence>
<protein>
    <submittedName>
        <fullName evidence="6">MerR family transcriptional regulator</fullName>
    </submittedName>
</protein>
<dbReference type="CDD" id="cd00592">
    <property type="entry name" value="HTH_MerR-like"/>
    <property type="match status" value="1"/>
</dbReference>
<dbReference type="AlphaFoldDB" id="A0A9D2SG32"/>
<evidence type="ECO:0000256" key="3">
    <source>
        <dbReference type="ARBA" id="ARBA00023125"/>
    </source>
</evidence>